<evidence type="ECO:0000256" key="1">
    <source>
        <dbReference type="SAM" id="MobiDB-lite"/>
    </source>
</evidence>
<sequence>MLTPDTTPLFPNIDTGHTESQPSDTVTPTHSAPTPPSTSTHTQSPGPPENISTPPSPSTTVIPTTKPTRTRKIPAKYNDFTGLPTGHVVASTVTSSSSTGMVPKPSIYQISDYLSYDKVNPTYKAFVNSITPIKIPTTFAQAAPHPCWFKAMQTEITALEENYTWEIVEPPPNQHIVDCKWLFRIKYLPDGSVERYKARLVARGFTQTYGLDYFETYGLDYFET</sequence>
<evidence type="ECO:0000313" key="3">
    <source>
        <dbReference type="EMBL" id="WOH00711.1"/>
    </source>
</evidence>
<dbReference type="Pfam" id="PF07727">
    <property type="entry name" value="RVT_2"/>
    <property type="match status" value="1"/>
</dbReference>
<dbReference type="InterPro" id="IPR013103">
    <property type="entry name" value="RVT_2"/>
</dbReference>
<evidence type="ECO:0000313" key="4">
    <source>
        <dbReference type="Proteomes" id="UP000077755"/>
    </source>
</evidence>
<feature type="domain" description="Reverse transcriptase Ty1/copia-type" evidence="2">
    <location>
        <begin position="162"/>
        <end position="217"/>
    </location>
</feature>
<feature type="region of interest" description="Disordered" evidence="1">
    <location>
        <begin position="1"/>
        <end position="78"/>
    </location>
</feature>
<name>A0AAF1B250_DAUCS</name>
<organism evidence="3 4">
    <name type="scientific">Daucus carota subsp. sativus</name>
    <name type="common">Carrot</name>
    <dbReference type="NCBI Taxonomy" id="79200"/>
    <lineage>
        <taxon>Eukaryota</taxon>
        <taxon>Viridiplantae</taxon>
        <taxon>Streptophyta</taxon>
        <taxon>Embryophyta</taxon>
        <taxon>Tracheophyta</taxon>
        <taxon>Spermatophyta</taxon>
        <taxon>Magnoliopsida</taxon>
        <taxon>eudicotyledons</taxon>
        <taxon>Gunneridae</taxon>
        <taxon>Pentapetalae</taxon>
        <taxon>asterids</taxon>
        <taxon>campanulids</taxon>
        <taxon>Apiales</taxon>
        <taxon>Apiaceae</taxon>
        <taxon>Apioideae</taxon>
        <taxon>Scandiceae</taxon>
        <taxon>Daucinae</taxon>
        <taxon>Daucus</taxon>
        <taxon>Daucus sect. Daucus</taxon>
    </lineage>
</organism>
<proteinExistence type="predicted"/>
<gene>
    <name evidence="3" type="ORF">DCAR_0520085</name>
</gene>
<dbReference type="EMBL" id="CP093347">
    <property type="protein sequence ID" value="WOH00711.1"/>
    <property type="molecule type" value="Genomic_DNA"/>
</dbReference>
<feature type="compositionally biased region" description="Low complexity" evidence="1">
    <location>
        <begin position="25"/>
        <end position="67"/>
    </location>
</feature>
<keyword evidence="4" id="KW-1185">Reference proteome</keyword>
<accession>A0AAF1B250</accession>
<reference evidence="3" key="1">
    <citation type="journal article" date="2016" name="Nat. Genet.">
        <title>A high-quality carrot genome assembly provides new insights into carotenoid accumulation and asterid genome evolution.</title>
        <authorList>
            <person name="Iorizzo M."/>
            <person name="Ellison S."/>
            <person name="Senalik D."/>
            <person name="Zeng P."/>
            <person name="Satapoomin P."/>
            <person name="Huang J."/>
            <person name="Bowman M."/>
            <person name="Iovene M."/>
            <person name="Sanseverino W."/>
            <person name="Cavagnaro P."/>
            <person name="Yildiz M."/>
            <person name="Macko-Podgorni A."/>
            <person name="Moranska E."/>
            <person name="Grzebelus E."/>
            <person name="Grzebelus D."/>
            <person name="Ashrafi H."/>
            <person name="Zheng Z."/>
            <person name="Cheng S."/>
            <person name="Spooner D."/>
            <person name="Van Deynze A."/>
            <person name="Simon P."/>
        </authorList>
    </citation>
    <scope>NUCLEOTIDE SEQUENCE</scope>
    <source>
        <tissue evidence="3">Leaf</tissue>
    </source>
</reference>
<evidence type="ECO:0000259" key="2">
    <source>
        <dbReference type="Pfam" id="PF07727"/>
    </source>
</evidence>
<dbReference type="Proteomes" id="UP000077755">
    <property type="component" value="Chromosome 5"/>
</dbReference>
<dbReference type="AlphaFoldDB" id="A0AAF1B250"/>
<reference evidence="3" key="2">
    <citation type="submission" date="2022-03" db="EMBL/GenBank/DDBJ databases">
        <title>Draft title - Genomic analysis of global carrot germplasm unveils the trajectory of domestication and the origin of high carotenoid orange carrot.</title>
        <authorList>
            <person name="Iorizzo M."/>
            <person name="Ellison S."/>
            <person name="Senalik D."/>
            <person name="Macko-Podgorni A."/>
            <person name="Grzebelus D."/>
            <person name="Bostan H."/>
            <person name="Rolling W."/>
            <person name="Curaba J."/>
            <person name="Simon P."/>
        </authorList>
    </citation>
    <scope>NUCLEOTIDE SEQUENCE</scope>
    <source>
        <tissue evidence="3">Leaf</tissue>
    </source>
</reference>
<protein>
    <recommendedName>
        <fullName evidence="2">Reverse transcriptase Ty1/copia-type domain-containing protein</fullName>
    </recommendedName>
</protein>